<protein>
    <submittedName>
        <fullName evidence="2">Uncharacterized protein</fullName>
    </submittedName>
</protein>
<reference evidence="2" key="1">
    <citation type="submission" date="2009-08" db="EMBL/GenBank/DDBJ databases">
        <authorList>
            <person name="Cheung F."/>
            <person name="Xiao Y."/>
            <person name="Chan A."/>
            <person name="Moskal W."/>
            <person name="Town C.D."/>
        </authorList>
    </citation>
    <scope>NUCLEOTIDE SEQUENCE</scope>
</reference>
<dbReference type="EMBL" id="BT092486">
    <property type="protein sequence ID" value="ACU16757.1"/>
    <property type="molecule type" value="mRNA"/>
</dbReference>
<accession>C6T4X5</accession>
<sequence length="113" mass="13419">MLHFLKVRSHSWVLQKFASFRFWVSWVCLFHPSIVVSLFLIAELNQVFIFLYGFVLFYWERKTYSGIDLAFGIPTTVVVRCLFCVVLCVLFPPLYHLDFIGNSKRKSSFLWKL</sequence>
<keyword evidence="1" id="KW-1133">Transmembrane helix</keyword>
<organism evidence="2">
    <name type="scientific">Glycine max</name>
    <name type="common">Soybean</name>
    <name type="synonym">Glycine hispida</name>
    <dbReference type="NCBI Taxonomy" id="3847"/>
    <lineage>
        <taxon>Eukaryota</taxon>
        <taxon>Viridiplantae</taxon>
        <taxon>Streptophyta</taxon>
        <taxon>Embryophyta</taxon>
        <taxon>Tracheophyta</taxon>
        <taxon>Spermatophyta</taxon>
        <taxon>Magnoliopsida</taxon>
        <taxon>eudicotyledons</taxon>
        <taxon>Gunneridae</taxon>
        <taxon>Pentapetalae</taxon>
        <taxon>rosids</taxon>
        <taxon>fabids</taxon>
        <taxon>Fabales</taxon>
        <taxon>Fabaceae</taxon>
        <taxon>Papilionoideae</taxon>
        <taxon>50 kb inversion clade</taxon>
        <taxon>NPAAA clade</taxon>
        <taxon>indigoferoid/millettioid clade</taxon>
        <taxon>Phaseoleae</taxon>
        <taxon>Glycine</taxon>
        <taxon>Glycine subgen. Soja</taxon>
    </lineage>
</organism>
<keyword evidence="1" id="KW-0812">Transmembrane</keyword>
<dbReference type="AlphaFoldDB" id="C6T4X5"/>
<keyword evidence="1" id="KW-0472">Membrane</keyword>
<name>C6T4X5_SOYBN</name>
<feature type="transmembrane region" description="Helical" evidence="1">
    <location>
        <begin position="38"/>
        <end position="59"/>
    </location>
</feature>
<evidence type="ECO:0000313" key="2">
    <source>
        <dbReference type="EMBL" id="ACU16757.1"/>
    </source>
</evidence>
<feature type="transmembrane region" description="Helical" evidence="1">
    <location>
        <begin position="71"/>
        <end position="95"/>
    </location>
</feature>
<proteinExistence type="evidence at transcript level"/>
<feature type="non-terminal residue" evidence="2">
    <location>
        <position position="113"/>
    </location>
</feature>
<evidence type="ECO:0000256" key="1">
    <source>
        <dbReference type="SAM" id="Phobius"/>
    </source>
</evidence>